<feature type="domain" description="Polymerase/histidinol phosphatase N-terminal" evidence="14">
    <location>
        <begin position="5"/>
        <end position="72"/>
    </location>
</feature>
<dbReference type="Pfam" id="PF02811">
    <property type="entry name" value="PHP"/>
    <property type="match status" value="1"/>
</dbReference>
<dbReference type="Gene3D" id="3.20.20.140">
    <property type="entry name" value="Metal-dependent hydrolases"/>
    <property type="match status" value="1"/>
</dbReference>
<evidence type="ECO:0000256" key="5">
    <source>
        <dbReference type="ARBA" id="ARBA00022490"/>
    </source>
</evidence>
<evidence type="ECO:0000256" key="13">
    <source>
        <dbReference type="HAMAP-Rule" id="MF_01902"/>
    </source>
</evidence>
<keyword evidence="6 13" id="KW-0808">Transferase</keyword>
<sequence>MSAYAELHVHSTYSFLTGASQPEELVKRASELGLSALALTDFDGFPGVVRFTRAARDYAIPAVIGSELRMNHDNSQLLILAKNPGGYQQLSHEIGKALLASGKKGEAHYDMDSLAAASADAWYVVTGGHRSHVRKALEQVSGTWASDSAYSSLCELIDRFGKTNVVIELSAYGDPYDRERRAVLKSVADRAGIRCIATGDVHMATEADKPLADVLFATSHNTTLEDARAMLPLWPAVLQSAEQMTILHRDYPQAVAYAAQIGDECAFDFELIAPRLPPFDVPAGYSEETWLRELVYRGARSRYGEVKQAPDAWKLIDHELDVINSLGFAGYFLIVDEIVSFCKREGIWCQGRGSAANSAVCFALGITAVDAVRHKMLFERFLSPDRKEPPDIDLDIESGQRERVIQHIYQRYGRTKAAQVANVITYRSRSAVRDSARAFGYRPEEINAWVERKDRGKSKDDIPLTVMNIADRLRHLPRHLGIHSGGMVLCDRPVIDVCPVEWASKAGRTVLQWDKEDCADAGLVKFDLLGLGMLTALRIAFTHIQEKGILGFDGKPIGLHNIAQDDSRVYDLLCAADTVGVFQVESRAQMATLPRLRPRTFYDIVIEVALVRPGPIQGGSVHPYISRRRGREAVTYAHPLLKPALEKTLGVPLFQEQLMRIAIDTAGFTPAQADQLRKAMSSKRSHERVAQLREELINGMRQRGIDASTAEEIFHKLDAFADFGFPESHAFSFAYLVYASAWLKVHYPEHFYAALLCSQPMGFYSPQSLIADARLHGIHILPVDVTASDVTTSVQEYFGDDKVKDNDRMQFVDRHPDTAIRLGLDYISGLGSAVERIYRARSEKPFVSVADLAQRAHLSAKQMHILSVAGALAGLGVTRREGIWTAQQLGVDYTPASQWYQPTILGTEIGVQAEGITEMTPFEAHQADLRMTGITPFNHPVEFIRPQFNDKRILTIEQAFDEPVGKRIKIAGCITHRQRPRTAQGVTFLSLEDETGMMNIVCSAGMWKHFRQATQNNVAVVRGVIEKHDGAVNFIADGIERVEHSLRLPSRDFR</sequence>
<dbReference type="EC" id="2.7.7.7" evidence="3 13"/>
<comment type="catalytic activity">
    <reaction evidence="12 13">
        <text>DNA(n) + a 2'-deoxyribonucleoside 5'-triphosphate = DNA(n+1) + diphosphate</text>
        <dbReference type="Rhea" id="RHEA:22508"/>
        <dbReference type="Rhea" id="RHEA-COMP:17339"/>
        <dbReference type="Rhea" id="RHEA-COMP:17340"/>
        <dbReference type="ChEBI" id="CHEBI:33019"/>
        <dbReference type="ChEBI" id="CHEBI:61560"/>
        <dbReference type="ChEBI" id="CHEBI:173112"/>
        <dbReference type="EC" id="2.7.7.7"/>
    </reaction>
</comment>
<evidence type="ECO:0000259" key="14">
    <source>
        <dbReference type="SMART" id="SM00481"/>
    </source>
</evidence>
<dbReference type="Pfam" id="PF07733">
    <property type="entry name" value="DNA_pol3_alpha"/>
    <property type="match status" value="1"/>
</dbReference>
<dbReference type="Proteomes" id="UP000602653">
    <property type="component" value="Chromosome"/>
</dbReference>
<gene>
    <name evidence="13" type="primary">dnaE2</name>
    <name evidence="15" type="ORF">JTE88_04685</name>
</gene>
<keyword evidence="11 13" id="KW-0234">DNA repair</keyword>
<keyword evidence="8 13" id="KW-0235">DNA replication</keyword>
<dbReference type="PANTHER" id="PTHR32294:SF4">
    <property type="entry name" value="ERROR-PRONE DNA POLYMERASE"/>
    <property type="match status" value="1"/>
</dbReference>
<dbReference type="InterPro" id="IPR004365">
    <property type="entry name" value="NA-bd_OB_tRNA"/>
</dbReference>
<dbReference type="Gene3D" id="2.40.50.140">
    <property type="entry name" value="Nucleic acid-binding proteins"/>
    <property type="match status" value="1"/>
</dbReference>
<dbReference type="InterPro" id="IPR011708">
    <property type="entry name" value="DNA_pol3_alpha_NTPase_dom"/>
</dbReference>
<protein>
    <recommendedName>
        <fullName evidence="4 13">Error-prone DNA polymerase</fullName>
        <ecNumber evidence="3 13">2.7.7.7</ecNumber>
    </recommendedName>
</protein>
<evidence type="ECO:0000256" key="12">
    <source>
        <dbReference type="ARBA" id="ARBA00049244"/>
    </source>
</evidence>
<dbReference type="InterPro" id="IPR029460">
    <property type="entry name" value="DNAPol_HHH"/>
</dbReference>
<evidence type="ECO:0000313" key="15">
    <source>
        <dbReference type="EMBL" id="QRV01418.1"/>
    </source>
</evidence>
<dbReference type="RefSeq" id="WP_204423039.1">
    <property type="nucleotide sequence ID" value="NZ_CP070228.1"/>
</dbReference>
<dbReference type="PANTHER" id="PTHR32294">
    <property type="entry name" value="DNA POLYMERASE III SUBUNIT ALPHA"/>
    <property type="match status" value="1"/>
</dbReference>
<evidence type="ECO:0000256" key="7">
    <source>
        <dbReference type="ARBA" id="ARBA00022695"/>
    </source>
</evidence>
<evidence type="ECO:0000256" key="9">
    <source>
        <dbReference type="ARBA" id="ARBA00022763"/>
    </source>
</evidence>
<dbReference type="InterPro" id="IPR003141">
    <property type="entry name" value="Pol/His_phosphatase_N"/>
</dbReference>
<dbReference type="HAMAP" id="MF_01902">
    <property type="entry name" value="DNApol_error_prone"/>
    <property type="match status" value="1"/>
</dbReference>
<evidence type="ECO:0000256" key="11">
    <source>
        <dbReference type="ARBA" id="ARBA00023204"/>
    </source>
</evidence>
<dbReference type="Gene3D" id="1.10.150.870">
    <property type="match status" value="1"/>
</dbReference>
<comment type="similarity">
    <text evidence="2 13">Belongs to the DNA polymerase type-C family. DnaE2 subfamily.</text>
</comment>
<accession>A0ABX7IHS8</accession>
<organism evidence="15 16">
    <name type="scientific">Arcanobacterium phocisimile</name>
    <dbReference type="NCBI Taxonomy" id="1302235"/>
    <lineage>
        <taxon>Bacteria</taxon>
        <taxon>Bacillati</taxon>
        <taxon>Actinomycetota</taxon>
        <taxon>Actinomycetes</taxon>
        <taxon>Actinomycetales</taxon>
        <taxon>Actinomycetaceae</taxon>
        <taxon>Arcanobacterium</taxon>
    </lineage>
</organism>
<dbReference type="InterPro" id="IPR012340">
    <property type="entry name" value="NA-bd_OB-fold"/>
</dbReference>
<dbReference type="NCBIfam" id="TIGR00594">
    <property type="entry name" value="polc"/>
    <property type="match status" value="1"/>
</dbReference>
<keyword evidence="16" id="KW-1185">Reference proteome</keyword>
<evidence type="ECO:0000256" key="8">
    <source>
        <dbReference type="ARBA" id="ARBA00022705"/>
    </source>
</evidence>
<keyword evidence="7 13" id="KW-0548">Nucleotidyltransferase</keyword>
<comment type="subcellular location">
    <subcellularLocation>
        <location evidence="1 13">Cytoplasm</location>
    </subcellularLocation>
</comment>
<keyword evidence="10 13" id="KW-0239">DNA-directed DNA polymerase</keyword>
<dbReference type="Pfam" id="PF17657">
    <property type="entry name" value="DNA_pol3_finger"/>
    <property type="match status" value="1"/>
</dbReference>
<dbReference type="Pfam" id="PF14579">
    <property type="entry name" value="HHH_6"/>
    <property type="match status" value="1"/>
</dbReference>
<evidence type="ECO:0000256" key="2">
    <source>
        <dbReference type="ARBA" id="ARBA00007391"/>
    </source>
</evidence>
<dbReference type="SMART" id="SM00481">
    <property type="entry name" value="POLIIIAc"/>
    <property type="match status" value="1"/>
</dbReference>
<proteinExistence type="inferred from homology"/>
<evidence type="ECO:0000256" key="4">
    <source>
        <dbReference type="ARBA" id="ARBA00017273"/>
    </source>
</evidence>
<dbReference type="GO" id="GO:0003887">
    <property type="term" value="F:DNA-directed DNA polymerase activity"/>
    <property type="evidence" value="ECO:0007669"/>
    <property type="project" value="UniProtKB-EC"/>
</dbReference>
<evidence type="ECO:0000256" key="1">
    <source>
        <dbReference type="ARBA" id="ARBA00004496"/>
    </source>
</evidence>
<dbReference type="Pfam" id="PF01336">
    <property type="entry name" value="tRNA_anti-codon"/>
    <property type="match status" value="1"/>
</dbReference>
<evidence type="ECO:0000256" key="10">
    <source>
        <dbReference type="ARBA" id="ARBA00022932"/>
    </source>
</evidence>
<name>A0ABX7IHS8_9ACTO</name>
<evidence type="ECO:0000256" key="3">
    <source>
        <dbReference type="ARBA" id="ARBA00012417"/>
    </source>
</evidence>
<dbReference type="InterPro" id="IPR023073">
    <property type="entry name" value="DnaE2"/>
</dbReference>
<comment type="function">
    <text evidence="13">DNA polymerase involved in damage-induced mutagenesis and translesion synthesis (TLS). It is not the major replicative DNA polymerase.</text>
</comment>
<keyword evidence="5 13" id="KW-0963">Cytoplasm</keyword>
<dbReference type="SUPFAM" id="SSF89550">
    <property type="entry name" value="PHP domain-like"/>
    <property type="match status" value="1"/>
</dbReference>
<dbReference type="InterPro" id="IPR004013">
    <property type="entry name" value="PHP_dom"/>
</dbReference>
<dbReference type="InterPro" id="IPR016195">
    <property type="entry name" value="Pol/histidinol_Pase-like"/>
</dbReference>
<reference evidence="15 16" key="1">
    <citation type="submission" date="2021-02" db="EMBL/GenBank/DDBJ databases">
        <title>Complete Genome Sequence of Arcanobacterium phocisimile strain DSM 26142T from a harbour seal.</title>
        <authorList>
            <person name="Borowiak M."/>
            <person name="Alssahen M."/>
            <person name="Malorny B."/>
            <person name="Laemmler C."/>
            <person name="Siebert U."/>
            <person name="Ploetz M."/>
            <person name="Abdulmawjood A."/>
        </authorList>
    </citation>
    <scope>NUCLEOTIDE SEQUENCE [LARGE SCALE GENOMIC DNA]</scope>
    <source>
        <strain evidence="15 16">DSM 26142</strain>
    </source>
</reference>
<dbReference type="EMBL" id="CP070228">
    <property type="protein sequence ID" value="QRV01418.1"/>
    <property type="molecule type" value="Genomic_DNA"/>
</dbReference>
<dbReference type="CDD" id="cd04485">
    <property type="entry name" value="DnaE_OBF"/>
    <property type="match status" value="1"/>
</dbReference>
<dbReference type="NCBIfam" id="NF004225">
    <property type="entry name" value="PRK05672.1"/>
    <property type="match status" value="1"/>
</dbReference>
<evidence type="ECO:0000256" key="6">
    <source>
        <dbReference type="ARBA" id="ARBA00022679"/>
    </source>
</evidence>
<keyword evidence="9 13" id="KW-0227">DNA damage</keyword>
<dbReference type="InterPro" id="IPR040982">
    <property type="entry name" value="DNA_pol3_finger"/>
</dbReference>
<evidence type="ECO:0000313" key="16">
    <source>
        <dbReference type="Proteomes" id="UP000602653"/>
    </source>
</evidence>
<dbReference type="InterPro" id="IPR004805">
    <property type="entry name" value="DnaE2/DnaE/PolC"/>
</dbReference>